<evidence type="ECO:0000313" key="9">
    <source>
        <dbReference type="Proteomes" id="UP000215127"/>
    </source>
</evidence>
<dbReference type="PROSITE" id="PS51895">
    <property type="entry name" value="AA1"/>
    <property type="match status" value="1"/>
</dbReference>
<dbReference type="GO" id="GO:0005576">
    <property type="term" value="C:extracellular region"/>
    <property type="evidence" value="ECO:0007669"/>
    <property type="project" value="UniProtKB-SubCell"/>
</dbReference>
<evidence type="ECO:0000256" key="4">
    <source>
        <dbReference type="ARBA" id="ARBA00023157"/>
    </source>
</evidence>
<evidence type="ECO:0000256" key="6">
    <source>
        <dbReference type="SAM" id="SignalP"/>
    </source>
</evidence>
<keyword evidence="4 5" id="KW-1015">Disulfide bond</keyword>
<dbReference type="EMBL" id="LT853698">
    <property type="protein sequence ID" value="SMQ52708.1"/>
    <property type="molecule type" value="Genomic_DNA"/>
</dbReference>
<dbReference type="InterPro" id="IPR032382">
    <property type="entry name" value="AltA1"/>
</dbReference>
<keyword evidence="2" id="KW-0964">Secreted</keyword>
<dbReference type="Pfam" id="PF16541">
    <property type="entry name" value="AltA1"/>
    <property type="match status" value="1"/>
</dbReference>
<feature type="chain" id="PRO_5012033150" description="AA1-like domain-containing protein" evidence="6">
    <location>
        <begin position="20"/>
        <end position="179"/>
    </location>
</feature>
<protein>
    <recommendedName>
        <fullName evidence="7">AA1-like domain-containing protein</fullName>
    </recommendedName>
</protein>
<dbReference type="Proteomes" id="UP000215127">
    <property type="component" value="Chromosome 7"/>
</dbReference>
<reference evidence="8 9" key="1">
    <citation type="submission" date="2016-06" db="EMBL/GenBank/DDBJ databases">
        <authorList>
            <person name="Kjaerup R.B."/>
            <person name="Dalgaard T.S."/>
            <person name="Juul-Madsen H.R."/>
        </authorList>
    </citation>
    <scope>NUCLEOTIDE SEQUENCE [LARGE SCALE GENOMIC DNA]</scope>
</reference>
<accession>A0A1X7RZ66</accession>
<feature type="signal peptide" evidence="6">
    <location>
        <begin position="1"/>
        <end position="19"/>
    </location>
</feature>
<keyword evidence="9" id="KW-1185">Reference proteome</keyword>
<name>A0A1X7RZ66_ZYMT9</name>
<keyword evidence="3 6" id="KW-0732">Signal</keyword>
<evidence type="ECO:0000256" key="2">
    <source>
        <dbReference type="ARBA" id="ARBA00022525"/>
    </source>
</evidence>
<evidence type="ECO:0000313" key="8">
    <source>
        <dbReference type="EMBL" id="SMQ52708.1"/>
    </source>
</evidence>
<organism evidence="8 9">
    <name type="scientific">Zymoseptoria tritici (strain ST99CH_3D7)</name>
    <dbReference type="NCBI Taxonomy" id="1276538"/>
    <lineage>
        <taxon>Eukaryota</taxon>
        <taxon>Fungi</taxon>
        <taxon>Dikarya</taxon>
        <taxon>Ascomycota</taxon>
        <taxon>Pezizomycotina</taxon>
        <taxon>Dothideomycetes</taxon>
        <taxon>Dothideomycetidae</taxon>
        <taxon>Mycosphaerellales</taxon>
        <taxon>Mycosphaerellaceae</taxon>
        <taxon>Zymoseptoria</taxon>
    </lineage>
</organism>
<evidence type="ECO:0000256" key="1">
    <source>
        <dbReference type="ARBA" id="ARBA00004613"/>
    </source>
</evidence>
<proteinExistence type="predicted"/>
<sequence length="179" mass="18703">MQSFILTSALALMAGSAMAAPTACHASYPATSSVAPAPPATSSAAPAPSVYQIKNFYERKPDGKDITSVSFDIAAANNGTLDFTCDAYDSATDKAVENFEDGHVYKCGNTSLFSWSYSEVDDANKGRLFLWQGASPETLISGFTNIPEPYCHAGGAGTLDLVCVVPEAAGNVTISLTKQ</sequence>
<comment type="subcellular location">
    <subcellularLocation>
        <location evidence="1">Secreted</location>
    </subcellularLocation>
</comment>
<evidence type="ECO:0000256" key="5">
    <source>
        <dbReference type="PROSITE-ProRule" id="PRU01243"/>
    </source>
</evidence>
<gene>
    <name evidence="8" type="ORF">ZT3D7_G7861</name>
</gene>
<feature type="domain" description="AA1-like" evidence="7">
    <location>
        <begin position="46"/>
        <end position="176"/>
    </location>
</feature>
<comment type="caution">
    <text evidence="5">Lacks conserved residue(s) required for the propagation of feature annotation.</text>
</comment>
<feature type="disulfide bond" evidence="5">
    <location>
        <begin position="151"/>
        <end position="163"/>
    </location>
</feature>
<dbReference type="AlphaFoldDB" id="A0A1X7RZ66"/>
<dbReference type="Gene3D" id="2.40.350.20">
    <property type="match status" value="1"/>
</dbReference>
<evidence type="ECO:0000256" key="3">
    <source>
        <dbReference type="ARBA" id="ARBA00022729"/>
    </source>
</evidence>
<evidence type="ECO:0000259" key="7">
    <source>
        <dbReference type="PROSITE" id="PS51895"/>
    </source>
</evidence>